<dbReference type="SUPFAM" id="SSF46955">
    <property type="entry name" value="Putative DNA-binding domain"/>
    <property type="match status" value="1"/>
</dbReference>
<evidence type="ECO:0000313" key="5">
    <source>
        <dbReference type="EMBL" id="MFC3231157.1"/>
    </source>
</evidence>
<dbReference type="RefSeq" id="WP_379906621.1">
    <property type="nucleotide sequence ID" value="NZ_JBHRTR010000054.1"/>
</dbReference>
<reference evidence="6" key="1">
    <citation type="journal article" date="2019" name="Int. J. Syst. Evol. Microbiol.">
        <title>The Global Catalogue of Microorganisms (GCM) 10K type strain sequencing project: providing services to taxonomists for standard genome sequencing and annotation.</title>
        <authorList>
            <consortium name="The Broad Institute Genomics Platform"/>
            <consortium name="The Broad Institute Genome Sequencing Center for Infectious Disease"/>
            <person name="Wu L."/>
            <person name="Ma J."/>
        </authorList>
    </citation>
    <scope>NUCLEOTIDE SEQUENCE [LARGE SCALE GENOMIC DNA]</scope>
    <source>
        <strain evidence="6">KCTC 42964</strain>
    </source>
</reference>
<dbReference type="PROSITE" id="PS50937">
    <property type="entry name" value="HTH_MERR_2"/>
    <property type="match status" value="1"/>
</dbReference>
<evidence type="ECO:0000259" key="4">
    <source>
        <dbReference type="PROSITE" id="PS50937"/>
    </source>
</evidence>
<evidence type="ECO:0000256" key="3">
    <source>
        <dbReference type="SAM" id="MobiDB-lite"/>
    </source>
</evidence>
<organism evidence="5 6">
    <name type="scientific">Marinibaculum pumilum</name>
    <dbReference type="NCBI Taxonomy" id="1766165"/>
    <lineage>
        <taxon>Bacteria</taxon>
        <taxon>Pseudomonadati</taxon>
        <taxon>Pseudomonadota</taxon>
        <taxon>Alphaproteobacteria</taxon>
        <taxon>Rhodospirillales</taxon>
        <taxon>Rhodospirillaceae</taxon>
        <taxon>Marinibaculum</taxon>
    </lineage>
</organism>
<dbReference type="EMBL" id="JBHRTR010000054">
    <property type="protein sequence ID" value="MFC3231157.1"/>
    <property type="molecule type" value="Genomic_DNA"/>
</dbReference>
<dbReference type="InterPro" id="IPR047057">
    <property type="entry name" value="MerR_fam"/>
</dbReference>
<dbReference type="GO" id="GO:0003677">
    <property type="term" value="F:DNA binding"/>
    <property type="evidence" value="ECO:0007669"/>
    <property type="project" value="UniProtKB-KW"/>
</dbReference>
<evidence type="ECO:0000256" key="1">
    <source>
        <dbReference type="ARBA" id="ARBA00023125"/>
    </source>
</evidence>
<keyword evidence="1 5" id="KW-0238">DNA-binding</keyword>
<name>A0ABV7L953_9PROT</name>
<feature type="coiled-coil region" evidence="2">
    <location>
        <begin position="79"/>
        <end position="116"/>
    </location>
</feature>
<proteinExistence type="predicted"/>
<evidence type="ECO:0000256" key="2">
    <source>
        <dbReference type="SAM" id="Coils"/>
    </source>
</evidence>
<dbReference type="Proteomes" id="UP001595528">
    <property type="component" value="Unassembled WGS sequence"/>
</dbReference>
<accession>A0ABV7L953</accession>
<keyword evidence="2" id="KW-0175">Coiled coil</keyword>
<evidence type="ECO:0000313" key="6">
    <source>
        <dbReference type="Proteomes" id="UP001595528"/>
    </source>
</evidence>
<dbReference type="CDD" id="cd04776">
    <property type="entry name" value="HTH_GnyR"/>
    <property type="match status" value="1"/>
</dbReference>
<protein>
    <submittedName>
        <fullName evidence="5">MerR family DNA-binding transcriptional regulator</fullName>
    </submittedName>
</protein>
<feature type="domain" description="HTH merR-type" evidence="4">
    <location>
        <begin position="4"/>
        <end position="71"/>
    </location>
</feature>
<dbReference type="Pfam" id="PF13411">
    <property type="entry name" value="MerR_1"/>
    <property type="match status" value="1"/>
</dbReference>
<comment type="caution">
    <text evidence="5">The sequence shown here is derived from an EMBL/GenBank/DDBJ whole genome shotgun (WGS) entry which is preliminary data.</text>
</comment>
<dbReference type="InterPro" id="IPR009061">
    <property type="entry name" value="DNA-bd_dom_put_sf"/>
</dbReference>
<sequence length="178" mass="19931">MKKTFTITELSDAFGVTPRAIRFYEDKGLLAPARQGQSRIYSRADRTRLALILRGKRLGFSLAEIQELLDLYDPADGQVEQIRQLNMKAADRISELERQAAEIESMLRELRLARAAITEFLQVRDAGTQISWRDYVGQREAERAACATAGAPLTPSGRTWDPDRPFSAFDQDGPVAGD</sequence>
<dbReference type="InterPro" id="IPR000551">
    <property type="entry name" value="MerR-type_HTH_dom"/>
</dbReference>
<dbReference type="SMART" id="SM00422">
    <property type="entry name" value="HTH_MERR"/>
    <property type="match status" value="1"/>
</dbReference>
<dbReference type="PANTHER" id="PTHR30204:SF58">
    <property type="entry name" value="HTH-TYPE TRANSCRIPTIONAL REGULATOR YFMP"/>
    <property type="match status" value="1"/>
</dbReference>
<dbReference type="PANTHER" id="PTHR30204">
    <property type="entry name" value="REDOX-CYCLING DRUG-SENSING TRANSCRIPTIONAL ACTIVATOR SOXR"/>
    <property type="match status" value="1"/>
</dbReference>
<keyword evidence="6" id="KW-1185">Reference proteome</keyword>
<dbReference type="Gene3D" id="1.10.1660.10">
    <property type="match status" value="1"/>
</dbReference>
<gene>
    <name evidence="5" type="ORF">ACFOGJ_28170</name>
</gene>
<feature type="region of interest" description="Disordered" evidence="3">
    <location>
        <begin position="148"/>
        <end position="178"/>
    </location>
</feature>